<evidence type="ECO:0000256" key="4">
    <source>
        <dbReference type="ARBA" id="ARBA00023273"/>
    </source>
</evidence>
<dbReference type="InterPro" id="IPR011992">
    <property type="entry name" value="EF-hand-dom_pair"/>
</dbReference>
<organism evidence="6 7">
    <name type="scientific">Molorchus minor</name>
    <dbReference type="NCBI Taxonomy" id="1323400"/>
    <lineage>
        <taxon>Eukaryota</taxon>
        <taxon>Metazoa</taxon>
        <taxon>Ecdysozoa</taxon>
        <taxon>Arthropoda</taxon>
        <taxon>Hexapoda</taxon>
        <taxon>Insecta</taxon>
        <taxon>Pterygota</taxon>
        <taxon>Neoptera</taxon>
        <taxon>Endopterygota</taxon>
        <taxon>Coleoptera</taxon>
        <taxon>Polyphaga</taxon>
        <taxon>Cucujiformia</taxon>
        <taxon>Chrysomeloidea</taxon>
        <taxon>Cerambycidae</taxon>
        <taxon>Lamiinae</taxon>
        <taxon>Monochamini</taxon>
        <taxon>Molorchus</taxon>
    </lineage>
</organism>
<evidence type="ECO:0000313" key="7">
    <source>
        <dbReference type="Proteomes" id="UP001162164"/>
    </source>
</evidence>
<evidence type="ECO:0000256" key="5">
    <source>
        <dbReference type="ARBA" id="ARBA00040994"/>
    </source>
</evidence>
<keyword evidence="7" id="KW-1185">Reference proteome</keyword>
<name>A0ABQ9JAQ7_9CUCU</name>
<dbReference type="SUPFAM" id="SSF47473">
    <property type="entry name" value="EF-hand"/>
    <property type="match status" value="1"/>
</dbReference>
<dbReference type="InterPro" id="IPR015943">
    <property type="entry name" value="WD40/YVTN_repeat-like_dom_sf"/>
</dbReference>
<dbReference type="EMBL" id="JAPWTJ010000849">
    <property type="protein sequence ID" value="KAJ8975271.1"/>
    <property type="molecule type" value="Genomic_DNA"/>
</dbReference>
<dbReference type="InterPro" id="IPR001680">
    <property type="entry name" value="WD40_rpt"/>
</dbReference>
<proteinExistence type="predicted"/>
<dbReference type="Gene3D" id="2.130.10.10">
    <property type="entry name" value="YVTN repeat-like/Quinoprotein amine dehydrogenase"/>
    <property type="match status" value="2"/>
</dbReference>
<keyword evidence="3" id="KW-0677">Repeat</keyword>
<dbReference type="InterPro" id="IPR036322">
    <property type="entry name" value="WD40_repeat_dom_sf"/>
</dbReference>
<comment type="subcellular location">
    <subcellularLocation>
        <location evidence="1">Cell projection</location>
        <location evidence="1">Cilium</location>
    </subcellularLocation>
</comment>
<accession>A0ABQ9JAQ7</accession>
<feature type="non-terminal residue" evidence="6">
    <location>
        <position position="1"/>
    </location>
</feature>
<sequence>IGILFSYSKPVFTLFNIYPSSGILLLQISGSARYLITIGRNDEGDFTVDFWLWTFGNEKPDDSFIAEQSCGAPVAICFNPDIEEHIMIVFEARVFLLVWLIGIVGYPECGWCLEDEETSSHVLTECPPTARGQRIDTYQTKLRALIGIVEYPEFGWCLEDEETSSHVLTEYAQKLQGSDNCTLGSSALNPESIKSIQPRKLLLSDKENDKFSSPVIPQIMHQEKIGNLTGGTYIDSCHECYASSSKGCLVIFGNTLYAKPFEEGELDNAKIFRNAVKISPTSIDCCITTDGLLVTGDKRGFIFFFDKRHGPKSDIKMRFSAKLQERIFECDFKDITDDIDVLFRQDLPTDASLEKRMFIVNDAFVATADCNVYAVDCLNDKCKPVFLMADGHVSAIETHEEYNYIIIGYTNGRLSMVDYEKNEIVTQAMLTKSDDPNDSITCLKYSSESMHLMCGRENGEVWILEPVLLTSKTDCPFKQTRNKVVKIKFSSDSSQFAYYFLIKRINDCTSQSFTIKLHVVHVISEFWVKHDGGSNKCKIVSKRLDTAVTHQKDHMGTPPVGYSSEANTIGVLAVGQLPVGGASTIAHTGPPDTNRTVVLFNYNCVTSGWQYKGKVRSHYDNINDIMFMPTNDTSILYTIGNDRYIVEYNNTKTGEEFGIFNRERIEQTAIPMSFIYWFQIIDDKSYGYFVIADNQHKIKFLYQASKVPKTIVLAPAFGCFKHQLIRKMKILPHSDGRYMVFLTNKHIGLHIFPPDGNPYKYVGTLAHPIEVGDFVLSRDGKYVFTFGNDHSVFKWEITPRAVELMHILGGTELEPFYCLIEDGKNGWLFQEIKDLFYYMQILQQESIDLPRRVTDSIRLSELPDLVRTCGFYPTEFEMENMMLDIKYRVFYETQKMNEEINFIDFVKLFCNHKPVYGYSKENLEKAFNTLATPLDQSSNQIITREKFIAFITGTGM</sequence>
<evidence type="ECO:0000256" key="2">
    <source>
        <dbReference type="ARBA" id="ARBA00022574"/>
    </source>
</evidence>
<evidence type="ECO:0000313" key="6">
    <source>
        <dbReference type="EMBL" id="KAJ8975271.1"/>
    </source>
</evidence>
<dbReference type="PANTHER" id="PTHR13720">
    <property type="entry name" value="WD-40 REPEAT PROTEIN"/>
    <property type="match status" value="1"/>
</dbReference>
<dbReference type="InterPro" id="IPR050630">
    <property type="entry name" value="WD_repeat_EMAP"/>
</dbReference>
<protein>
    <recommendedName>
        <fullName evidence="5">Cilia- and flagella-associated protein 251</fullName>
    </recommendedName>
</protein>
<dbReference type="Proteomes" id="UP001162164">
    <property type="component" value="Unassembled WGS sequence"/>
</dbReference>
<dbReference type="SMART" id="SM00320">
    <property type="entry name" value="WD40"/>
    <property type="match status" value="4"/>
</dbReference>
<evidence type="ECO:0000256" key="3">
    <source>
        <dbReference type="ARBA" id="ARBA00022737"/>
    </source>
</evidence>
<gene>
    <name evidence="6" type="ORF">NQ317_013671</name>
</gene>
<dbReference type="SUPFAM" id="SSF50978">
    <property type="entry name" value="WD40 repeat-like"/>
    <property type="match status" value="1"/>
</dbReference>
<keyword evidence="4" id="KW-0966">Cell projection</keyword>
<keyword evidence="2" id="KW-0853">WD repeat</keyword>
<evidence type="ECO:0000256" key="1">
    <source>
        <dbReference type="ARBA" id="ARBA00004138"/>
    </source>
</evidence>
<dbReference type="PANTHER" id="PTHR13720:SF13">
    <property type="entry name" value="CILIA- AND FLAGELLA-ASSOCIATED PROTEIN 251"/>
    <property type="match status" value="1"/>
</dbReference>
<reference evidence="6" key="1">
    <citation type="journal article" date="2023" name="Insect Mol. Biol.">
        <title>Genome sequencing provides insights into the evolution of gene families encoding plant cell wall-degrading enzymes in longhorned beetles.</title>
        <authorList>
            <person name="Shin N.R."/>
            <person name="Okamura Y."/>
            <person name="Kirsch R."/>
            <person name="Pauchet Y."/>
        </authorList>
    </citation>
    <scope>NUCLEOTIDE SEQUENCE</scope>
    <source>
        <strain evidence="6">MMC_N1</strain>
    </source>
</reference>
<comment type="caution">
    <text evidence="6">The sequence shown here is derived from an EMBL/GenBank/DDBJ whole genome shotgun (WGS) entry which is preliminary data.</text>
</comment>